<dbReference type="RefSeq" id="WP_179519137.1">
    <property type="nucleotide sequence ID" value="NZ_JACCAC010000001.1"/>
</dbReference>
<proteinExistence type="predicted"/>
<protein>
    <submittedName>
        <fullName evidence="1">Uncharacterized protein</fullName>
    </submittedName>
</protein>
<keyword evidence="2" id="KW-1185">Reference proteome</keyword>
<name>A0A7Y9RYB3_9ACTN</name>
<dbReference type="EMBL" id="JACCAC010000001">
    <property type="protein sequence ID" value="NYG56972.1"/>
    <property type="molecule type" value="Genomic_DNA"/>
</dbReference>
<dbReference type="Proteomes" id="UP000544110">
    <property type="component" value="Unassembled WGS sequence"/>
</dbReference>
<sequence length="86" mass="9214">MEQEIEVVHWHTPAVSAHRDLVWSAWLHGEVAGVRDGRRLLLVVPMDEVTPTGAALAFRLFHVGAWREAPAVGGVSGPVGPVSTVA</sequence>
<gene>
    <name evidence="1" type="ORF">BJ989_003276</name>
</gene>
<evidence type="ECO:0000313" key="1">
    <source>
        <dbReference type="EMBL" id="NYG56972.1"/>
    </source>
</evidence>
<accession>A0A7Y9RYB3</accession>
<reference evidence="1 2" key="1">
    <citation type="submission" date="2020-07" db="EMBL/GenBank/DDBJ databases">
        <title>Sequencing the genomes of 1000 actinobacteria strains.</title>
        <authorList>
            <person name="Klenk H.-P."/>
        </authorList>
    </citation>
    <scope>NUCLEOTIDE SEQUENCE [LARGE SCALE GENOMIC DNA]</scope>
    <source>
        <strain evidence="1 2">DSM 24552</strain>
    </source>
</reference>
<organism evidence="1 2">
    <name type="scientific">Nocardioides perillae</name>
    <dbReference type="NCBI Taxonomy" id="1119534"/>
    <lineage>
        <taxon>Bacteria</taxon>
        <taxon>Bacillati</taxon>
        <taxon>Actinomycetota</taxon>
        <taxon>Actinomycetes</taxon>
        <taxon>Propionibacteriales</taxon>
        <taxon>Nocardioidaceae</taxon>
        <taxon>Nocardioides</taxon>
    </lineage>
</organism>
<evidence type="ECO:0000313" key="2">
    <source>
        <dbReference type="Proteomes" id="UP000544110"/>
    </source>
</evidence>
<dbReference type="AlphaFoldDB" id="A0A7Y9RYB3"/>
<comment type="caution">
    <text evidence="1">The sequence shown here is derived from an EMBL/GenBank/DDBJ whole genome shotgun (WGS) entry which is preliminary data.</text>
</comment>